<feature type="compositionally biased region" description="Basic and acidic residues" evidence="1">
    <location>
        <begin position="149"/>
        <end position="166"/>
    </location>
</feature>
<dbReference type="RefSeq" id="XP_009846550.1">
    <property type="nucleotide sequence ID" value="XM_009848248.1"/>
</dbReference>
<gene>
    <name evidence="2" type="ORF">H257_19099</name>
</gene>
<evidence type="ECO:0000313" key="2">
    <source>
        <dbReference type="EMBL" id="ETV63967.1"/>
    </source>
</evidence>
<dbReference type="EMBL" id="KI913464">
    <property type="protein sequence ID" value="ETV63967.1"/>
    <property type="molecule type" value="Genomic_DNA"/>
</dbReference>
<feature type="non-terminal residue" evidence="2">
    <location>
        <position position="1"/>
    </location>
</feature>
<organism evidence="2">
    <name type="scientific">Aphanomyces astaci</name>
    <name type="common">Crayfish plague agent</name>
    <dbReference type="NCBI Taxonomy" id="112090"/>
    <lineage>
        <taxon>Eukaryota</taxon>
        <taxon>Sar</taxon>
        <taxon>Stramenopiles</taxon>
        <taxon>Oomycota</taxon>
        <taxon>Saprolegniomycetes</taxon>
        <taxon>Saprolegniales</taxon>
        <taxon>Verrucalvaceae</taxon>
        <taxon>Aphanomyces</taxon>
    </lineage>
</organism>
<feature type="region of interest" description="Disordered" evidence="1">
    <location>
        <begin position="149"/>
        <end position="184"/>
    </location>
</feature>
<protein>
    <submittedName>
        <fullName evidence="2">Uncharacterized protein</fullName>
    </submittedName>
</protein>
<dbReference type="AlphaFoldDB" id="W4F936"/>
<evidence type="ECO:0000256" key="1">
    <source>
        <dbReference type="SAM" id="MobiDB-lite"/>
    </source>
</evidence>
<sequence>PTTQVPSATSGQSTDEMTFLMLSLSPHLFAEDPHDMISFSATTSSIRRPAGMATYEGLPDLGPLVRPILEQPRGADGTTDFKTAGADLDFRAPITNHFVIPSNTWTIVQNSPIHDPWFIRHLRCTRGTYQRICQNVEVHDSAVTADKKKVSDCGEWESQKRSERQRQWRARRLSSETYAARTAT</sequence>
<name>W4F936_APHAT</name>
<dbReference type="GeneID" id="20821095"/>
<accession>W4F936</accession>
<proteinExistence type="predicted"/>
<reference evidence="2" key="1">
    <citation type="submission" date="2013-12" db="EMBL/GenBank/DDBJ databases">
        <title>The Genome Sequence of Aphanomyces astaci APO3.</title>
        <authorList>
            <consortium name="The Broad Institute Genomics Platform"/>
            <person name="Russ C."/>
            <person name="Tyler B."/>
            <person name="van West P."/>
            <person name="Dieguez-Uribeondo J."/>
            <person name="Young S.K."/>
            <person name="Zeng Q."/>
            <person name="Gargeya S."/>
            <person name="Fitzgerald M."/>
            <person name="Abouelleil A."/>
            <person name="Alvarado L."/>
            <person name="Chapman S.B."/>
            <person name="Gainer-Dewar J."/>
            <person name="Goldberg J."/>
            <person name="Griggs A."/>
            <person name="Gujja S."/>
            <person name="Hansen M."/>
            <person name="Howarth C."/>
            <person name="Imamovic A."/>
            <person name="Ireland A."/>
            <person name="Larimer J."/>
            <person name="McCowan C."/>
            <person name="Murphy C."/>
            <person name="Pearson M."/>
            <person name="Poon T.W."/>
            <person name="Priest M."/>
            <person name="Roberts A."/>
            <person name="Saif S."/>
            <person name="Shea T."/>
            <person name="Sykes S."/>
            <person name="Wortman J."/>
            <person name="Nusbaum C."/>
            <person name="Birren B."/>
        </authorList>
    </citation>
    <scope>NUCLEOTIDE SEQUENCE [LARGE SCALE GENOMIC DNA]</scope>
    <source>
        <strain evidence="2">APO3</strain>
    </source>
</reference>
<dbReference type="VEuPathDB" id="FungiDB:H257_19099"/>